<dbReference type="Gene3D" id="3.40.430.10">
    <property type="entry name" value="Dihydrofolate Reductase, subunit A"/>
    <property type="match status" value="1"/>
</dbReference>
<dbReference type="EMBL" id="CP007128">
    <property type="protein sequence ID" value="AHG89817.1"/>
    <property type="molecule type" value="Genomic_DNA"/>
</dbReference>
<name>W0RHB5_9BACT</name>
<dbReference type="HOGENOM" id="CLU_073038_1_0_0"/>
<dbReference type="STRING" id="861299.J421_2280"/>
<feature type="region of interest" description="Disordered" evidence="4">
    <location>
        <begin position="247"/>
        <end position="269"/>
    </location>
</feature>
<accession>W0RHB5</accession>
<dbReference type="InterPro" id="IPR002734">
    <property type="entry name" value="RibDG_C"/>
</dbReference>
<dbReference type="eggNOG" id="COG1985">
    <property type="taxonomic scope" value="Bacteria"/>
</dbReference>
<evidence type="ECO:0000256" key="2">
    <source>
        <dbReference type="ARBA" id="ARBA00022857"/>
    </source>
</evidence>
<dbReference type="Pfam" id="PF01872">
    <property type="entry name" value="RibD_C"/>
    <property type="match status" value="1"/>
</dbReference>
<comment type="pathway">
    <text evidence="1">Cofactor biosynthesis; riboflavin biosynthesis.</text>
</comment>
<dbReference type="InParanoid" id="W0RHB5"/>
<keyword evidence="3" id="KW-0560">Oxidoreductase</keyword>
<reference evidence="6 7" key="1">
    <citation type="journal article" date="2014" name="Genome Announc.">
        <title>Genome Sequence and Methylome of Soil Bacterium Gemmatirosa kalamazoonensis KBS708T, a Member of the Rarely Cultivated Gemmatimonadetes Phylum.</title>
        <authorList>
            <person name="Debruyn J.M."/>
            <person name="Radosevich M."/>
            <person name="Wommack K.E."/>
            <person name="Polson S.W."/>
            <person name="Hauser L.J."/>
            <person name="Fawaz M.N."/>
            <person name="Korlach J."/>
            <person name="Tsai Y.C."/>
        </authorList>
    </citation>
    <scope>NUCLEOTIDE SEQUENCE [LARGE SCALE GENOMIC DNA]</scope>
    <source>
        <strain evidence="6 7">KBS708</strain>
    </source>
</reference>
<dbReference type="RefSeq" id="WP_025411303.1">
    <property type="nucleotide sequence ID" value="NZ_CP007128.1"/>
</dbReference>
<dbReference type="SUPFAM" id="SSF53597">
    <property type="entry name" value="Dihydrofolate reductase-like"/>
    <property type="match status" value="1"/>
</dbReference>
<evidence type="ECO:0000256" key="1">
    <source>
        <dbReference type="ARBA" id="ARBA00005104"/>
    </source>
</evidence>
<dbReference type="KEGG" id="gba:J421_2280"/>
<feature type="domain" description="Bacterial bifunctional deaminase-reductase C-terminal" evidence="5">
    <location>
        <begin position="15"/>
        <end position="233"/>
    </location>
</feature>
<dbReference type="InterPro" id="IPR050765">
    <property type="entry name" value="Riboflavin_Biosynth_HTPR"/>
</dbReference>
<dbReference type="PATRIC" id="fig|861299.3.peg.2321"/>
<dbReference type="AlphaFoldDB" id="W0RHB5"/>
<protein>
    <submittedName>
        <fullName evidence="6">Bifunctional deaminase-reductase domain protein</fullName>
    </submittedName>
</protein>
<keyword evidence="2" id="KW-0521">NADP</keyword>
<sequence>MPNDEGNEARTAGRPRVICHMMTSVDGRIVVEGWPLSGEGSRQYEEVHATYAPDAWLCGRVTMEQHFAAGTRSDAEVARTYDGPPRADFVAPGAAGEHASFAIAIDARGKLVWESGEVAEDHVVTVLSERVSDEYLAALRERGVSYLLAGRDDVDLPVALEKIGARLGVRTLVLEGGGGINGSFLRAALVDEVSLLIAPVADGRVGTPALFDVAGEDAVPCRLTLEDVERRADELLWLRYRVQPHGESTRRPRTRRPPYAEGRFRCRPT</sequence>
<dbReference type="PANTHER" id="PTHR38011">
    <property type="entry name" value="DIHYDROFOLATE REDUCTASE FAMILY PROTEIN (AFU_ORTHOLOGUE AFUA_8G06820)"/>
    <property type="match status" value="1"/>
</dbReference>
<dbReference type="InterPro" id="IPR024072">
    <property type="entry name" value="DHFR-like_dom_sf"/>
</dbReference>
<proteinExistence type="predicted"/>
<dbReference type="PANTHER" id="PTHR38011:SF7">
    <property type="entry name" value="2,5-DIAMINO-6-RIBOSYLAMINO-4(3H)-PYRIMIDINONE 5'-PHOSPHATE REDUCTASE"/>
    <property type="match status" value="1"/>
</dbReference>
<evidence type="ECO:0000313" key="7">
    <source>
        <dbReference type="Proteomes" id="UP000019151"/>
    </source>
</evidence>
<dbReference type="GO" id="GO:0009231">
    <property type="term" value="P:riboflavin biosynthetic process"/>
    <property type="evidence" value="ECO:0007669"/>
    <property type="project" value="InterPro"/>
</dbReference>
<gene>
    <name evidence="6" type="ORF">J421_2280</name>
</gene>
<dbReference type="Proteomes" id="UP000019151">
    <property type="component" value="Chromosome"/>
</dbReference>
<organism evidence="6 7">
    <name type="scientific">Gemmatirosa kalamazoonensis</name>
    <dbReference type="NCBI Taxonomy" id="861299"/>
    <lineage>
        <taxon>Bacteria</taxon>
        <taxon>Pseudomonadati</taxon>
        <taxon>Gemmatimonadota</taxon>
        <taxon>Gemmatimonadia</taxon>
        <taxon>Gemmatimonadales</taxon>
        <taxon>Gemmatimonadaceae</taxon>
        <taxon>Gemmatirosa</taxon>
    </lineage>
</organism>
<evidence type="ECO:0000313" key="6">
    <source>
        <dbReference type="EMBL" id="AHG89817.1"/>
    </source>
</evidence>
<evidence type="ECO:0000259" key="5">
    <source>
        <dbReference type="Pfam" id="PF01872"/>
    </source>
</evidence>
<evidence type="ECO:0000256" key="4">
    <source>
        <dbReference type="SAM" id="MobiDB-lite"/>
    </source>
</evidence>
<evidence type="ECO:0000256" key="3">
    <source>
        <dbReference type="ARBA" id="ARBA00023002"/>
    </source>
</evidence>
<keyword evidence="7" id="KW-1185">Reference proteome</keyword>
<dbReference type="GO" id="GO:0008703">
    <property type="term" value="F:5-amino-6-(5-phosphoribosylamino)uracil reductase activity"/>
    <property type="evidence" value="ECO:0007669"/>
    <property type="project" value="InterPro"/>
</dbReference>